<sequence length="52" mass="5636">MSGVSTLLNIIRSILSVSNVLITSTCSTVTSKLVILFLKKTKMSLHSKEVNV</sequence>
<keyword evidence="1" id="KW-0472">Membrane</keyword>
<accession>A0AA38CX65</accession>
<protein>
    <submittedName>
        <fullName evidence="2">Uncharacterized protein</fullName>
    </submittedName>
</protein>
<keyword evidence="1" id="KW-0812">Transmembrane</keyword>
<gene>
    <name evidence="2" type="ORF">KI387_008308</name>
</gene>
<feature type="non-terminal residue" evidence="2">
    <location>
        <position position="52"/>
    </location>
</feature>
<evidence type="ECO:0000313" key="2">
    <source>
        <dbReference type="EMBL" id="KAH9303904.1"/>
    </source>
</evidence>
<dbReference type="EMBL" id="JAHRHJ020000008">
    <property type="protein sequence ID" value="KAH9303904.1"/>
    <property type="molecule type" value="Genomic_DNA"/>
</dbReference>
<feature type="transmembrane region" description="Helical" evidence="1">
    <location>
        <begin position="20"/>
        <end position="38"/>
    </location>
</feature>
<evidence type="ECO:0000313" key="3">
    <source>
        <dbReference type="Proteomes" id="UP000824469"/>
    </source>
</evidence>
<reference evidence="2 3" key="1">
    <citation type="journal article" date="2021" name="Nat. Plants">
        <title>The Taxus genome provides insights into paclitaxel biosynthesis.</title>
        <authorList>
            <person name="Xiong X."/>
            <person name="Gou J."/>
            <person name="Liao Q."/>
            <person name="Li Y."/>
            <person name="Zhou Q."/>
            <person name="Bi G."/>
            <person name="Li C."/>
            <person name="Du R."/>
            <person name="Wang X."/>
            <person name="Sun T."/>
            <person name="Guo L."/>
            <person name="Liang H."/>
            <person name="Lu P."/>
            <person name="Wu Y."/>
            <person name="Zhang Z."/>
            <person name="Ro D.K."/>
            <person name="Shang Y."/>
            <person name="Huang S."/>
            <person name="Yan J."/>
        </authorList>
    </citation>
    <scope>NUCLEOTIDE SEQUENCE [LARGE SCALE GENOMIC DNA]</scope>
    <source>
        <strain evidence="2">Ta-2019</strain>
    </source>
</reference>
<keyword evidence="3" id="KW-1185">Reference proteome</keyword>
<proteinExistence type="predicted"/>
<comment type="caution">
    <text evidence="2">The sequence shown here is derived from an EMBL/GenBank/DDBJ whole genome shotgun (WGS) entry which is preliminary data.</text>
</comment>
<keyword evidence="1" id="KW-1133">Transmembrane helix</keyword>
<evidence type="ECO:0000256" key="1">
    <source>
        <dbReference type="SAM" id="Phobius"/>
    </source>
</evidence>
<dbReference type="Proteomes" id="UP000824469">
    <property type="component" value="Unassembled WGS sequence"/>
</dbReference>
<name>A0AA38CX65_TAXCH</name>
<organism evidence="2 3">
    <name type="scientific">Taxus chinensis</name>
    <name type="common">Chinese yew</name>
    <name type="synonym">Taxus wallichiana var. chinensis</name>
    <dbReference type="NCBI Taxonomy" id="29808"/>
    <lineage>
        <taxon>Eukaryota</taxon>
        <taxon>Viridiplantae</taxon>
        <taxon>Streptophyta</taxon>
        <taxon>Embryophyta</taxon>
        <taxon>Tracheophyta</taxon>
        <taxon>Spermatophyta</taxon>
        <taxon>Pinopsida</taxon>
        <taxon>Pinidae</taxon>
        <taxon>Conifers II</taxon>
        <taxon>Cupressales</taxon>
        <taxon>Taxaceae</taxon>
        <taxon>Taxus</taxon>
    </lineage>
</organism>
<dbReference type="AlphaFoldDB" id="A0AA38CX65"/>